<feature type="transmembrane region" description="Helical" evidence="10">
    <location>
        <begin position="6"/>
        <end position="24"/>
    </location>
</feature>
<dbReference type="Proteomes" id="UP000005868">
    <property type="component" value="Chromosome"/>
</dbReference>
<dbReference type="Pfam" id="PF02660">
    <property type="entry name" value="G3P_acyltransf"/>
    <property type="match status" value="1"/>
</dbReference>
<keyword evidence="4 10" id="KW-0812">Transmembrane</keyword>
<evidence type="ECO:0000256" key="10">
    <source>
        <dbReference type="HAMAP-Rule" id="MF_01043"/>
    </source>
</evidence>
<comment type="similarity">
    <text evidence="10">Belongs to the PlsY family.</text>
</comment>
<feature type="transmembrane region" description="Helical" evidence="10">
    <location>
        <begin position="161"/>
        <end position="177"/>
    </location>
</feature>
<reference evidence="12" key="1">
    <citation type="submission" date="2011-10" db="EMBL/GenBank/DDBJ databases">
        <title>The complete genome of chromosome of Thermovirga lienii DSM 17291.</title>
        <authorList>
            <consortium name="US DOE Joint Genome Institute (JGI-PGF)"/>
            <person name="Lucas S."/>
            <person name="Copeland A."/>
            <person name="Lapidus A."/>
            <person name="Glavina del Rio T."/>
            <person name="Dalin E."/>
            <person name="Tice H."/>
            <person name="Bruce D."/>
            <person name="Goodwin L."/>
            <person name="Pitluck S."/>
            <person name="Peters L."/>
            <person name="Mikhailova N."/>
            <person name="Saunders E."/>
            <person name="Kyrpides N."/>
            <person name="Mavromatis K."/>
            <person name="Ivanova N."/>
            <person name="Last F.I."/>
            <person name="Brettin T."/>
            <person name="Detter J.C."/>
            <person name="Han C."/>
            <person name="Larimer F."/>
            <person name="Land M."/>
            <person name="Hauser L."/>
            <person name="Markowitz V."/>
            <person name="Cheng J.-F."/>
            <person name="Hugenholtz P."/>
            <person name="Woyke T."/>
            <person name="Wu D."/>
            <person name="Spring S."/>
            <person name="Schroeder M."/>
            <person name="Brambilla E.-M."/>
            <person name="Klenk H.-P."/>
            <person name="Eisen J.A."/>
        </authorList>
    </citation>
    <scope>NUCLEOTIDE SEQUENCE [LARGE SCALE GENOMIC DNA]</scope>
    <source>
        <strain evidence="12">ATCC BAA-1197 / DSM 17291 / Cas60314</strain>
    </source>
</reference>
<evidence type="ECO:0000256" key="5">
    <source>
        <dbReference type="ARBA" id="ARBA00022989"/>
    </source>
</evidence>
<keyword evidence="9 10" id="KW-1208">Phospholipid metabolism</keyword>
<keyword evidence="3 10" id="KW-0808">Transferase</keyword>
<feature type="transmembrane region" description="Helical" evidence="10">
    <location>
        <begin position="112"/>
        <end position="132"/>
    </location>
</feature>
<evidence type="ECO:0000256" key="1">
    <source>
        <dbReference type="ARBA" id="ARBA00022475"/>
    </source>
</evidence>
<accession>G7V6M0</accession>
<keyword evidence="8 10" id="KW-0594">Phospholipid biosynthesis</keyword>
<comment type="function">
    <text evidence="10">Catalyzes the transfer of an acyl group from acyl-phosphate (acyl-PO(4)) to glycerol-3-phosphate (G3P) to form lysophosphatidic acid (LPA). This enzyme utilizes acyl-phosphate as fatty acyl donor, but not acyl-CoA or acyl-ACP.</text>
</comment>
<sequence length="198" mass="21266">MMETVLGAIVGYLLGSIPVGFLLVRWKKNIDIRTVGSGNIGATNVTRVLGKPWGISVAIFDMAKGGALVLLCKHLLGMDPMALTVIGIASVLGHNFPVRLRFKGGKGVSTTYGVLFALCPLGALLSGAVWYVTMRVTKYVSVASMFSVSLAPLFMKLLGAHSYYVYGGAILALLVIIRHRSNIRNLMEGKELKVGNKR</sequence>
<dbReference type="KEGG" id="tli:Tlie_1405"/>
<evidence type="ECO:0000256" key="2">
    <source>
        <dbReference type="ARBA" id="ARBA00022516"/>
    </source>
</evidence>
<dbReference type="GO" id="GO:0008654">
    <property type="term" value="P:phospholipid biosynthetic process"/>
    <property type="evidence" value="ECO:0007669"/>
    <property type="project" value="UniProtKB-UniRule"/>
</dbReference>
<gene>
    <name evidence="10" type="primary">plsY</name>
    <name evidence="11" type="ordered locus">Tlie_1405</name>
</gene>
<dbReference type="GO" id="GO:0005886">
    <property type="term" value="C:plasma membrane"/>
    <property type="evidence" value="ECO:0007669"/>
    <property type="project" value="UniProtKB-SubCell"/>
</dbReference>
<evidence type="ECO:0000256" key="8">
    <source>
        <dbReference type="ARBA" id="ARBA00023209"/>
    </source>
</evidence>
<dbReference type="GO" id="GO:0043772">
    <property type="term" value="F:acyl-phosphate glycerol-3-phosphate acyltransferase activity"/>
    <property type="evidence" value="ECO:0007669"/>
    <property type="project" value="UniProtKB-UniRule"/>
</dbReference>
<evidence type="ECO:0000256" key="7">
    <source>
        <dbReference type="ARBA" id="ARBA00023136"/>
    </source>
</evidence>
<comment type="subunit">
    <text evidence="10">Probably interacts with PlsX.</text>
</comment>
<dbReference type="PANTHER" id="PTHR30309">
    <property type="entry name" value="INNER MEMBRANE PROTEIN YGIH"/>
    <property type="match status" value="1"/>
</dbReference>
<feature type="transmembrane region" description="Helical" evidence="10">
    <location>
        <begin position="68"/>
        <end position="92"/>
    </location>
</feature>
<comment type="subcellular location">
    <subcellularLocation>
        <location evidence="10">Cell inner membrane</location>
        <topology evidence="10">Multi-pass membrane protein</topology>
    </subcellularLocation>
</comment>
<dbReference type="HAMAP" id="MF_01043">
    <property type="entry name" value="PlsY"/>
    <property type="match status" value="1"/>
</dbReference>
<protein>
    <recommendedName>
        <fullName evidence="10">Glycerol-3-phosphate acyltransferase</fullName>
    </recommendedName>
    <alternativeName>
        <fullName evidence="10">Acyl-PO4 G3P acyltransferase</fullName>
    </alternativeName>
    <alternativeName>
        <fullName evidence="10">Acyl-phosphate--glycerol-3-phosphate acyltransferase</fullName>
    </alternativeName>
    <alternativeName>
        <fullName evidence="10">G3P acyltransferase</fullName>
        <shortName evidence="10">GPAT</shortName>
        <ecNumber evidence="10">2.3.1.275</ecNumber>
    </alternativeName>
    <alternativeName>
        <fullName evidence="10">Lysophosphatidic acid synthase</fullName>
        <shortName evidence="10">LPA synthase</shortName>
    </alternativeName>
</protein>
<reference evidence="11 12" key="2">
    <citation type="journal article" date="2012" name="Stand. Genomic Sci.">
        <title>Genome sequence of the moderately thermophilic, amino-acid-degrading and sulfur-reducing bacterium Thermovirga lienii type strain (Cas60314(T)).</title>
        <authorList>
            <person name="Goker M."/>
            <person name="Saunders E."/>
            <person name="Lapidus A."/>
            <person name="Nolan M."/>
            <person name="Lucas S."/>
            <person name="Hammon N."/>
            <person name="Deshpande S."/>
            <person name="Cheng J.F."/>
            <person name="Han C."/>
            <person name="Tapia R."/>
            <person name="Goodwin L.A."/>
            <person name="Pitluck S."/>
            <person name="Liolios K."/>
            <person name="Mavromatis K."/>
            <person name="Pagani I."/>
            <person name="Ivanova N."/>
            <person name="Mikhailova N."/>
            <person name="Pati A."/>
            <person name="Chen A."/>
            <person name="Palaniappan K."/>
            <person name="Land M."/>
            <person name="Chang Y.J."/>
            <person name="Jeffries C.D."/>
            <person name="Brambilla E.M."/>
            <person name="Rohde M."/>
            <person name="Spring S."/>
            <person name="Detter J.C."/>
            <person name="Woyke T."/>
            <person name="Bristow J."/>
            <person name="Eisen J.A."/>
            <person name="Markowitz V."/>
            <person name="Hugenholtz P."/>
            <person name="Kyrpides N.C."/>
            <person name="Klenk H.P."/>
        </authorList>
    </citation>
    <scope>NUCLEOTIDE SEQUENCE [LARGE SCALE GENOMIC DNA]</scope>
    <source>
        <strain evidence="12">ATCC BAA-1197 / DSM 17291 / Cas60314</strain>
    </source>
</reference>
<evidence type="ECO:0000256" key="6">
    <source>
        <dbReference type="ARBA" id="ARBA00023098"/>
    </source>
</evidence>
<keyword evidence="12" id="KW-1185">Reference proteome</keyword>
<comment type="catalytic activity">
    <reaction evidence="10">
        <text>an acyl phosphate + sn-glycerol 3-phosphate = a 1-acyl-sn-glycero-3-phosphate + phosphate</text>
        <dbReference type="Rhea" id="RHEA:34075"/>
        <dbReference type="ChEBI" id="CHEBI:43474"/>
        <dbReference type="ChEBI" id="CHEBI:57597"/>
        <dbReference type="ChEBI" id="CHEBI:57970"/>
        <dbReference type="ChEBI" id="CHEBI:59918"/>
        <dbReference type="EC" id="2.3.1.275"/>
    </reaction>
</comment>
<comment type="pathway">
    <text evidence="10">Lipid metabolism; phospholipid metabolism.</text>
</comment>
<keyword evidence="2 10" id="KW-0444">Lipid biosynthesis</keyword>
<proteinExistence type="inferred from homology"/>
<organism evidence="11 12">
    <name type="scientific">Thermovirga lienii (strain ATCC BAA-1197 / DSM 17291 / Cas60314)</name>
    <dbReference type="NCBI Taxonomy" id="580340"/>
    <lineage>
        <taxon>Bacteria</taxon>
        <taxon>Thermotogati</taxon>
        <taxon>Synergistota</taxon>
        <taxon>Synergistia</taxon>
        <taxon>Synergistales</taxon>
        <taxon>Thermovirgaceae</taxon>
        <taxon>Thermovirga</taxon>
    </lineage>
</organism>
<dbReference type="InterPro" id="IPR003811">
    <property type="entry name" value="G3P_acylTferase_PlsY"/>
</dbReference>
<dbReference type="EC" id="2.3.1.275" evidence="10"/>
<dbReference type="eggNOG" id="COG0344">
    <property type="taxonomic scope" value="Bacteria"/>
</dbReference>
<dbReference type="UniPathway" id="UPA00085"/>
<keyword evidence="5 10" id="KW-1133">Transmembrane helix</keyword>
<evidence type="ECO:0000256" key="9">
    <source>
        <dbReference type="ARBA" id="ARBA00023264"/>
    </source>
</evidence>
<dbReference type="AlphaFoldDB" id="G7V6M0"/>
<dbReference type="NCBIfam" id="TIGR00023">
    <property type="entry name" value="glycerol-3-phosphate 1-O-acyltransferase PlsY"/>
    <property type="match status" value="1"/>
</dbReference>
<keyword evidence="7 10" id="KW-0472">Membrane</keyword>
<evidence type="ECO:0000313" key="12">
    <source>
        <dbReference type="Proteomes" id="UP000005868"/>
    </source>
</evidence>
<evidence type="ECO:0000313" key="11">
    <source>
        <dbReference type="EMBL" id="AER67133.1"/>
    </source>
</evidence>
<dbReference type="SMART" id="SM01207">
    <property type="entry name" value="G3P_acyltransf"/>
    <property type="match status" value="1"/>
</dbReference>
<dbReference type="STRING" id="580340.Tlie_1405"/>
<keyword evidence="10" id="KW-0997">Cell inner membrane</keyword>
<evidence type="ECO:0000256" key="4">
    <source>
        <dbReference type="ARBA" id="ARBA00022692"/>
    </source>
</evidence>
<evidence type="ECO:0000256" key="3">
    <source>
        <dbReference type="ARBA" id="ARBA00022679"/>
    </source>
</evidence>
<dbReference type="HOGENOM" id="CLU_081254_7_1_0"/>
<keyword evidence="6 10" id="KW-0443">Lipid metabolism</keyword>
<dbReference type="PANTHER" id="PTHR30309:SF0">
    <property type="entry name" value="GLYCEROL-3-PHOSPHATE ACYLTRANSFERASE-RELATED"/>
    <property type="match status" value="1"/>
</dbReference>
<keyword evidence="1 10" id="KW-1003">Cell membrane</keyword>
<name>G7V6M0_THELD</name>
<dbReference type="EMBL" id="CP003096">
    <property type="protein sequence ID" value="AER67133.1"/>
    <property type="molecule type" value="Genomic_DNA"/>
</dbReference>